<dbReference type="EMBL" id="CP039543">
    <property type="protein sequence ID" value="QJT07468.1"/>
    <property type="molecule type" value="Genomic_DNA"/>
</dbReference>
<name>A0A6P1ZHH7_9BACT</name>
<dbReference type="EMBL" id="QMIF01000004">
    <property type="protein sequence ID" value="TVM34619.1"/>
    <property type="molecule type" value="Genomic_DNA"/>
</dbReference>
<evidence type="ECO:0000313" key="3">
    <source>
        <dbReference type="Proteomes" id="UP000434052"/>
    </source>
</evidence>
<protein>
    <submittedName>
        <fullName evidence="2">Uncharacterized protein</fullName>
    </submittedName>
</protein>
<reference evidence="1 4" key="2">
    <citation type="submission" date="2019-04" db="EMBL/GenBank/DDBJ databases">
        <title>Isolation and culture of sulfate reducing bacteria from the cold seep of the South China Sea.</title>
        <authorList>
            <person name="Sun C."/>
            <person name="Liu R."/>
        </authorList>
    </citation>
    <scope>NUCLEOTIDE SEQUENCE [LARGE SCALE GENOMIC DNA]</scope>
    <source>
        <strain evidence="1 4">CS1</strain>
    </source>
</reference>
<organism evidence="2 3">
    <name type="scientific">Oceanidesulfovibrio marinus</name>
    <dbReference type="NCBI Taxonomy" id="370038"/>
    <lineage>
        <taxon>Bacteria</taxon>
        <taxon>Pseudomonadati</taxon>
        <taxon>Thermodesulfobacteriota</taxon>
        <taxon>Desulfovibrionia</taxon>
        <taxon>Desulfovibrionales</taxon>
        <taxon>Desulfovibrionaceae</taxon>
        <taxon>Oceanidesulfovibrio</taxon>
    </lineage>
</organism>
<dbReference type="OrthoDB" id="5456328at2"/>
<dbReference type="Proteomes" id="UP000503251">
    <property type="component" value="Chromosome"/>
</dbReference>
<dbReference type="RefSeq" id="WP_144304939.1">
    <property type="nucleotide sequence ID" value="NZ_CP039543.1"/>
</dbReference>
<keyword evidence="4" id="KW-1185">Reference proteome</keyword>
<evidence type="ECO:0000313" key="4">
    <source>
        <dbReference type="Proteomes" id="UP000503251"/>
    </source>
</evidence>
<proteinExistence type="predicted"/>
<reference evidence="2 3" key="1">
    <citation type="submission" date="2018-06" db="EMBL/GenBank/DDBJ databases">
        <title>Complete genome of Desulfovibrio marinus P48SEP.</title>
        <authorList>
            <person name="Crispim J.S."/>
            <person name="Vidigal P.M.P."/>
            <person name="Silva L.C.F."/>
            <person name="Araujo L.C."/>
            <person name="Laguardia C.N."/>
            <person name="Dias R.S."/>
            <person name="Sousa M.P."/>
            <person name="Paula S.O."/>
            <person name="Silva C."/>
        </authorList>
    </citation>
    <scope>NUCLEOTIDE SEQUENCE [LARGE SCALE GENOMIC DNA]</scope>
    <source>
        <strain evidence="2 3">P48SEP</strain>
    </source>
</reference>
<accession>A0A6P1ZHH7</accession>
<sequence length="153" mass="17222">MRTPRRHTIGGIWLLMAAVLIAAQPLYGQRINDQRRRELVQHSSAAMADYAEDGYAIRELQMGALYTGESYYFTTQLSAGVDYVFYAAGDKDLSGIEIRVFDENWQLVTSDNRQLRQAEALFQVFWSGSYHVQVTITGAGPNGAGWFLITGYK</sequence>
<gene>
    <name evidence="2" type="ORF">DQK91_08590</name>
    <name evidence="1" type="ORF">E8L03_00400</name>
</gene>
<dbReference type="AlphaFoldDB" id="A0A6P1ZHH7"/>
<dbReference type="Proteomes" id="UP000434052">
    <property type="component" value="Unassembled WGS sequence"/>
</dbReference>
<evidence type="ECO:0000313" key="2">
    <source>
        <dbReference type="EMBL" id="TVM34619.1"/>
    </source>
</evidence>
<evidence type="ECO:0000313" key="1">
    <source>
        <dbReference type="EMBL" id="QJT07468.1"/>
    </source>
</evidence>